<dbReference type="EMBL" id="HE978318">
    <property type="protein sequence ID" value="CCK70663.1"/>
    <property type="molecule type" value="Genomic_DNA"/>
</dbReference>
<evidence type="ECO:0000259" key="2">
    <source>
        <dbReference type="PROSITE" id="PS00463"/>
    </source>
</evidence>
<dbReference type="OMA" id="KPCIRCL"/>
<feature type="region of interest" description="Disordered" evidence="1">
    <location>
        <begin position="1"/>
        <end position="22"/>
    </location>
</feature>
<dbReference type="Proteomes" id="UP000006310">
    <property type="component" value="Chromosome 5"/>
</dbReference>
<name>J7RM93_HUIN7</name>
<feature type="domain" description="Zn(2)-C6 fungal-type" evidence="2">
    <location>
        <begin position="58"/>
        <end position="92"/>
    </location>
</feature>
<dbReference type="CDD" id="cd00067">
    <property type="entry name" value="GAL4"/>
    <property type="match status" value="1"/>
</dbReference>
<dbReference type="OrthoDB" id="4454541at2759"/>
<accession>J7RM93</accession>
<reference evidence="3 4" key="1">
    <citation type="journal article" date="2011" name="Proc. Natl. Acad. Sci. U.S.A.">
        <title>Evolutionary erosion of yeast sex chromosomes by mating-type switching accidents.</title>
        <authorList>
            <person name="Gordon J.L."/>
            <person name="Armisen D."/>
            <person name="Proux-Wera E."/>
            <person name="Oheigeartaigh S.S."/>
            <person name="Byrne K.P."/>
            <person name="Wolfe K.H."/>
        </authorList>
    </citation>
    <scope>NUCLEOTIDE SEQUENCE [LARGE SCALE GENOMIC DNA]</scope>
    <source>
        <strain evidence="4">ATCC MYA-139 / BCRC 22969 / CBS 8797 / CCRC 22969 / KCTC 17520 / NBRC 10181 / NCYC 3082</strain>
    </source>
</reference>
<dbReference type="HOGENOM" id="CLU_004837_0_0_1"/>
<dbReference type="AlphaFoldDB" id="J7RM93"/>
<keyword evidence="4" id="KW-1185">Reference proteome</keyword>
<feature type="compositionally biased region" description="Polar residues" evidence="1">
    <location>
        <begin position="132"/>
        <end position="146"/>
    </location>
</feature>
<dbReference type="PROSITE" id="PS00463">
    <property type="entry name" value="ZN2_CY6_FUNGAL_1"/>
    <property type="match status" value="1"/>
</dbReference>
<dbReference type="InterPro" id="IPR052780">
    <property type="entry name" value="AAA_Catabolism_Regulators"/>
</dbReference>
<reference evidence="4" key="2">
    <citation type="submission" date="2012-08" db="EMBL/GenBank/DDBJ databases">
        <title>Genome sequence of Kazachstania naganishii.</title>
        <authorList>
            <person name="Gordon J.L."/>
            <person name="Armisen D."/>
            <person name="Proux-Wera E."/>
            <person name="OhEigeartaigh S.S."/>
            <person name="Byrne K.P."/>
            <person name="Wolfe K.H."/>
        </authorList>
    </citation>
    <scope>NUCLEOTIDE SEQUENCE [LARGE SCALE GENOMIC DNA]</scope>
    <source>
        <strain evidence="4">ATCC MYA-139 / BCRC 22969 / CBS 8797 / CCRC 22969 / KCTC 17520 / NBRC 10181 / NCYC 3082</strain>
    </source>
</reference>
<dbReference type="GO" id="GO:0009074">
    <property type="term" value="P:aromatic amino acid family catabolic process"/>
    <property type="evidence" value="ECO:0007669"/>
    <property type="project" value="TreeGrafter"/>
</dbReference>
<organism evidence="3 4">
    <name type="scientific">Huiozyma naganishii (strain ATCC MYA-139 / BCRC 22969 / CBS 8797 / KCTC 17520 / NBRC 10181 / NCYC 3082 / Yp74L-3)</name>
    <name type="common">Yeast</name>
    <name type="synonym">Kazachstania naganishii</name>
    <dbReference type="NCBI Taxonomy" id="1071383"/>
    <lineage>
        <taxon>Eukaryota</taxon>
        <taxon>Fungi</taxon>
        <taxon>Dikarya</taxon>
        <taxon>Ascomycota</taxon>
        <taxon>Saccharomycotina</taxon>
        <taxon>Saccharomycetes</taxon>
        <taxon>Saccharomycetales</taxon>
        <taxon>Saccharomycetaceae</taxon>
        <taxon>Huiozyma</taxon>
    </lineage>
</organism>
<dbReference type="GO" id="GO:0045944">
    <property type="term" value="P:positive regulation of transcription by RNA polymerase II"/>
    <property type="evidence" value="ECO:0007669"/>
    <property type="project" value="EnsemblFungi"/>
</dbReference>
<dbReference type="InterPro" id="IPR001138">
    <property type="entry name" value="Zn2Cys6_DnaBD"/>
</dbReference>
<evidence type="ECO:0000313" key="3">
    <source>
        <dbReference type="EMBL" id="CCK70663.1"/>
    </source>
</evidence>
<feature type="compositionally biased region" description="Low complexity" evidence="1">
    <location>
        <begin position="115"/>
        <end position="131"/>
    </location>
</feature>
<dbReference type="RefSeq" id="XP_022464909.1">
    <property type="nucleotide sequence ID" value="XM_022608410.1"/>
</dbReference>
<dbReference type="eggNOG" id="ENOG502QRSG">
    <property type="taxonomic scope" value="Eukaryota"/>
</dbReference>
<proteinExistence type="predicted"/>
<dbReference type="PANTHER" id="PTHR31644:SF2">
    <property type="entry name" value="TRANSCRIPTIONAL ACTIVATOR ARO80-RELATED"/>
    <property type="match status" value="1"/>
</dbReference>
<dbReference type="Gene3D" id="4.10.240.10">
    <property type="entry name" value="Zn(2)-C6 fungal-type DNA-binding domain"/>
    <property type="match status" value="1"/>
</dbReference>
<dbReference type="GO" id="GO:0008270">
    <property type="term" value="F:zinc ion binding"/>
    <property type="evidence" value="ECO:0007669"/>
    <property type="project" value="InterPro"/>
</dbReference>
<dbReference type="PANTHER" id="PTHR31644">
    <property type="entry name" value="TRANSCRIPTIONAL ACTIVATOR ARO80-RELATED"/>
    <property type="match status" value="1"/>
</dbReference>
<dbReference type="GO" id="GO:0071468">
    <property type="term" value="P:cellular response to acidic pH"/>
    <property type="evidence" value="ECO:0007669"/>
    <property type="project" value="EnsemblFungi"/>
</dbReference>
<evidence type="ECO:0000256" key="1">
    <source>
        <dbReference type="SAM" id="MobiDB-lite"/>
    </source>
</evidence>
<dbReference type="GO" id="GO:0043565">
    <property type="term" value="F:sequence-specific DNA binding"/>
    <property type="evidence" value="ECO:0007669"/>
    <property type="project" value="EnsemblFungi"/>
</dbReference>
<dbReference type="InterPro" id="IPR036864">
    <property type="entry name" value="Zn2-C6_fun-type_DNA-bd_sf"/>
</dbReference>
<feature type="region of interest" description="Disordered" evidence="1">
    <location>
        <begin position="97"/>
        <end position="146"/>
    </location>
</feature>
<dbReference type="KEGG" id="kng:KNAG_0E04100"/>
<dbReference type="GeneID" id="34526363"/>
<dbReference type="GO" id="GO:0005634">
    <property type="term" value="C:nucleus"/>
    <property type="evidence" value="ECO:0007669"/>
    <property type="project" value="EnsemblFungi"/>
</dbReference>
<gene>
    <name evidence="3" type="primary">KNAG0E04100</name>
    <name evidence="3" type="ordered locus">KNAG_0E04100</name>
</gene>
<evidence type="ECO:0000313" key="4">
    <source>
        <dbReference type="Proteomes" id="UP000006310"/>
    </source>
</evidence>
<sequence>MKAGPDELETPSPTLPPPNDADHMKTIIEGTSIDDPRIFHPTTMEVGRGGKNKRNTFACVGCHSLKQKCVPSDFNDIYRKPCVRCFRQRKKCKFDLSKRTRKRRRGNSNSEREQSTLSSPSGPGSGTPPSLFSQSSNQVPNFNVMTPGIQSSQRKYLTPLGNANLESSLNERLSQNSPVSTSPGILNSALLNPPQNQLDTHLPITTANAPANEISCGNPLLKSDIVDSLNQERGLSVPLNEHDLLNNGTSPSNTNKTALLAPIENTAEPYKAPNNKILQLGRNHNRGISNHHMKHNFKKNLQSLLILLKGKISVISQKFNVWSVEWNKLVENSMFLPTIKDPVSIGIISMDEANIRLDLYRNVVSKQSKLPIVGIEEHLTVNQLRKEKPIFFSVVMSIVSTVMTETQTNRDTVMKLDSFVINLISMQIFKLNNKSIEVVEALVTLCMWYNFLEWSNKTRYHLFNYICCCMTKDLGPTSVNKSFGMFSDEDPYKYKPRIKTPLELAENGPVLILLVYISALNISIFLRQAVNATWNSLTDGAFQTVEKAISKYENGNSNDSNVNLDLEQCKMIILFARLNRLLEKIHINLHESFVMNQENEDIDFSFTVEYIKRLIIKYQNDLNSILTEIPKSRERMLAFYYSVEAYLHQFTLNHYFKNVTDKQNLTSVPENVSIAFVNCYHCCCQSLNEFLKLPNTLISSLPLFHMSRIIYIVGLLILKIRYSVVALPVFHHLTELTDGSIDLVKRVTQKLEAVSELYPYNNTLYKFQYVIALFGQTYANKVTDLAGNVESTDSVTQFNANLLSTPPTMNESTCVSSTDPSASTIGNVDPGVAGVQNSFDPYPISGVSGLQKDGTFRPSDIQNTPPSVSSDNLTDYLTDVNSLAWGYNALNDEFWTDLLYNSI</sequence>
<dbReference type="GO" id="GO:0000981">
    <property type="term" value="F:DNA-binding transcription factor activity, RNA polymerase II-specific"/>
    <property type="evidence" value="ECO:0007669"/>
    <property type="project" value="InterPro"/>
</dbReference>
<protein>
    <recommendedName>
        <fullName evidence="2">Zn(2)-C6 fungal-type domain-containing protein</fullName>
    </recommendedName>
</protein>